<feature type="signal peptide" evidence="2">
    <location>
        <begin position="1"/>
        <end position="20"/>
    </location>
</feature>
<evidence type="ECO:0000256" key="1">
    <source>
        <dbReference type="SAM" id="Phobius"/>
    </source>
</evidence>
<organism evidence="3 4">
    <name type="scientific">Geotalea uraniireducens</name>
    <dbReference type="NCBI Taxonomy" id="351604"/>
    <lineage>
        <taxon>Bacteria</taxon>
        <taxon>Pseudomonadati</taxon>
        <taxon>Thermodesulfobacteriota</taxon>
        <taxon>Desulfuromonadia</taxon>
        <taxon>Geobacterales</taxon>
        <taxon>Geobacteraceae</taxon>
        <taxon>Geotalea</taxon>
    </lineage>
</organism>
<feature type="chain" id="PRO_5045946682" evidence="2">
    <location>
        <begin position="21"/>
        <end position="73"/>
    </location>
</feature>
<name>A0ABN6VUY2_9BACT</name>
<dbReference type="RefSeq" id="WP_282001911.1">
    <property type="nucleotide sequence ID" value="NZ_AP027151.1"/>
</dbReference>
<keyword evidence="1" id="KW-0472">Membrane</keyword>
<gene>
    <name evidence="3" type="ORF">GURASL_07580</name>
</gene>
<reference evidence="3 4" key="1">
    <citation type="submission" date="2022-12" db="EMBL/GenBank/DDBJ databases">
        <title>Polyphasic characterization of Geotalea uranireducens NIT-SL11 newly isolated from a complex of sewage sludge and microbially reduced graphene oxide.</title>
        <authorList>
            <person name="Xie L."/>
            <person name="Yoshida N."/>
            <person name="Meng L."/>
        </authorList>
    </citation>
    <scope>NUCLEOTIDE SEQUENCE [LARGE SCALE GENOMIC DNA]</scope>
    <source>
        <strain evidence="3 4">NIT-SL11</strain>
    </source>
</reference>
<evidence type="ECO:0000313" key="3">
    <source>
        <dbReference type="EMBL" id="BDV41835.1"/>
    </source>
</evidence>
<evidence type="ECO:0000256" key="2">
    <source>
        <dbReference type="SAM" id="SignalP"/>
    </source>
</evidence>
<feature type="transmembrane region" description="Helical" evidence="1">
    <location>
        <begin position="36"/>
        <end position="56"/>
    </location>
</feature>
<keyword evidence="2" id="KW-0732">Signal</keyword>
<accession>A0ABN6VUY2</accession>
<keyword evidence="1" id="KW-1133">Transmembrane helix</keyword>
<evidence type="ECO:0000313" key="4">
    <source>
        <dbReference type="Proteomes" id="UP001317705"/>
    </source>
</evidence>
<dbReference type="Proteomes" id="UP001317705">
    <property type="component" value="Chromosome"/>
</dbReference>
<dbReference type="EMBL" id="AP027151">
    <property type="protein sequence ID" value="BDV41835.1"/>
    <property type="molecule type" value="Genomic_DNA"/>
</dbReference>
<proteinExistence type="predicted"/>
<protein>
    <submittedName>
        <fullName evidence="3">Uncharacterized protein</fullName>
    </submittedName>
</protein>
<keyword evidence="1" id="KW-0812">Transmembrane</keyword>
<sequence>MKTTARTLIAMIASASSAFAASGAGVDESGFLTPLFLAFGALIVAFQTVPALMLFGSMLKGLFSAKGEASKAH</sequence>
<keyword evidence="4" id="KW-1185">Reference proteome</keyword>